<name>A0ABW6T3D0_9ACTN</name>
<reference evidence="2 3" key="1">
    <citation type="submission" date="2024-10" db="EMBL/GenBank/DDBJ databases">
        <title>The Natural Products Discovery Center: Release of the First 8490 Sequenced Strains for Exploring Actinobacteria Biosynthetic Diversity.</title>
        <authorList>
            <person name="Kalkreuter E."/>
            <person name="Kautsar S.A."/>
            <person name="Yang D."/>
            <person name="Bader C.D."/>
            <person name="Teijaro C.N."/>
            <person name="Fluegel L."/>
            <person name="Davis C.M."/>
            <person name="Simpson J.R."/>
            <person name="Lauterbach L."/>
            <person name="Steele A.D."/>
            <person name="Gui C."/>
            <person name="Meng S."/>
            <person name="Li G."/>
            <person name="Viehrig K."/>
            <person name="Ye F."/>
            <person name="Su P."/>
            <person name="Kiefer A.F."/>
            <person name="Nichols A."/>
            <person name="Cepeda A.J."/>
            <person name="Yan W."/>
            <person name="Fan B."/>
            <person name="Jiang Y."/>
            <person name="Adhikari A."/>
            <person name="Zheng C.-J."/>
            <person name="Schuster L."/>
            <person name="Cowan T.M."/>
            <person name="Smanski M.J."/>
            <person name="Chevrette M.G."/>
            <person name="De Carvalho L.P.S."/>
            <person name="Shen B."/>
        </authorList>
    </citation>
    <scope>NUCLEOTIDE SEQUENCE [LARGE SCALE GENOMIC DNA]</scope>
    <source>
        <strain evidence="2 3">NPDC002173</strain>
    </source>
</reference>
<evidence type="ECO:0008006" key="4">
    <source>
        <dbReference type="Google" id="ProtNLM"/>
    </source>
</evidence>
<accession>A0ABW6T3D0</accession>
<sequence>MKQPSVRLRARLASAAAAALTMTGTLVVLAAPAQAASCSTGMSADRHTAWAYCTSSQPTTGTFRVKARFCTLSGCNWVYGPWKYIGGGANSTVTRSTWVNGNDVYADMGPAGS</sequence>
<dbReference type="RefSeq" id="WP_387417958.1">
    <property type="nucleotide sequence ID" value="NZ_JBIASD010000054.1"/>
</dbReference>
<organism evidence="2 3">
    <name type="scientific">Microtetraspora malaysiensis</name>
    <dbReference type="NCBI Taxonomy" id="161358"/>
    <lineage>
        <taxon>Bacteria</taxon>
        <taxon>Bacillati</taxon>
        <taxon>Actinomycetota</taxon>
        <taxon>Actinomycetes</taxon>
        <taxon>Streptosporangiales</taxon>
        <taxon>Streptosporangiaceae</taxon>
        <taxon>Microtetraspora</taxon>
    </lineage>
</organism>
<evidence type="ECO:0000256" key="1">
    <source>
        <dbReference type="SAM" id="SignalP"/>
    </source>
</evidence>
<feature type="chain" id="PRO_5047070529" description="Secreted protein" evidence="1">
    <location>
        <begin position="31"/>
        <end position="113"/>
    </location>
</feature>
<proteinExistence type="predicted"/>
<gene>
    <name evidence="2" type="ORF">ACFYXI_40040</name>
</gene>
<dbReference type="EMBL" id="JBIASD010000054">
    <property type="protein sequence ID" value="MFF3671795.1"/>
    <property type="molecule type" value="Genomic_DNA"/>
</dbReference>
<evidence type="ECO:0000313" key="2">
    <source>
        <dbReference type="EMBL" id="MFF3671795.1"/>
    </source>
</evidence>
<comment type="caution">
    <text evidence="2">The sequence shown here is derived from an EMBL/GenBank/DDBJ whole genome shotgun (WGS) entry which is preliminary data.</text>
</comment>
<dbReference type="Proteomes" id="UP001602013">
    <property type="component" value="Unassembled WGS sequence"/>
</dbReference>
<keyword evidence="1" id="KW-0732">Signal</keyword>
<protein>
    <recommendedName>
        <fullName evidence="4">Secreted protein</fullName>
    </recommendedName>
</protein>
<feature type="signal peptide" evidence="1">
    <location>
        <begin position="1"/>
        <end position="30"/>
    </location>
</feature>
<evidence type="ECO:0000313" key="3">
    <source>
        <dbReference type="Proteomes" id="UP001602013"/>
    </source>
</evidence>
<keyword evidence="3" id="KW-1185">Reference proteome</keyword>